<evidence type="ECO:0000313" key="9">
    <source>
        <dbReference type="EMBL" id="OWF44997.1"/>
    </source>
</evidence>
<feature type="transmembrane region" description="Helical" evidence="8">
    <location>
        <begin position="145"/>
        <end position="164"/>
    </location>
</feature>
<feature type="transmembrane region" description="Helical" evidence="8">
    <location>
        <begin position="239"/>
        <end position="258"/>
    </location>
</feature>
<feature type="transmembrane region" description="Helical" evidence="8">
    <location>
        <begin position="208"/>
        <end position="227"/>
    </location>
</feature>
<dbReference type="GO" id="GO:0022857">
    <property type="term" value="F:transmembrane transporter activity"/>
    <property type="evidence" value="ECO:0007669"/>
    <property type="project" value="InterPro"/>
</dbReference>
<comment type="caution">
    <text evidence="9">The sequence shown here is derived from an EMBL/GenBank/DDBJ whole genome shotgun (WGS) entry which is preliminary data.</text>
</comment>
<comment type="function">
    <text evidence="7">Putative solute transporter.</text>
</comment>
<feature type="transmembrane region" description="Helical" evidence="8">
    <location>
        <begin position="171"/>
        <end position="188"/>
    </location>
</feature>
<dbReference type="OrthoDB" id="429955at2759"/>
<comment type="subcellular location">
    <subcellularLocation>
        <location evidence="1">Membrane</location>
        <topology evidence="1">Multi-pass membrane protein</topology>
    </subcellularLocation>
</comment>
<sequence length="382" mass="42110">MGCLSGTDSENLTSNLNYDEHGDEEQTCGNKCTQLINGARKALRARIFWKAVLLGQFISLLLCGLAVTSGLLSNQGVNIPTAQCFLNYLLLCVVFTPVLACRSGERNLCQRLKTWGWKYILIAIADVEANFLVVSAYQYTTVTSVQLLDCFSIPMVLLLSCLILRIRYKPLNFVGIVVCLLGMGGLILTDFLSGNANVKDAGKAPNKLLGDLLCIAGASLYGVSNVAEEYVVKFHDKADFLGMVGLFGSFVNGIQFVVTERDRVAEIDFSSYHILLPLIGFTVFQFLMYTCMTVVIQQTSATAVNISILSADFYTLLFGLYLFKYEFHILYFVSFVLILSGIAIYSCQSTESQGADITINRTIDGTPSRDSYEEMEESSVDD</sequence>
<name>A0A210Q8C8_MIZYE</name>
<evidence type="ECO:0000256" key="2">
    <source>
        <dbReference type="ARBA" id="ARBA00007863"/>
    </source>
</evidence>
<dbReference type="EMBL" id="NEDP02004628">
    <property type="protein sequence ID" value="OWF44997.1"/>
    <property type="molecule type" value="Genomic_DNA"/>
</dbReference>
<evidence type="ECO:0000256" key="4">
    <source>
        <dbReference type="ARBA" id="ARBA00022692"/>
    </source>
</evidence>
<feature type="transmembrane region" description="Helical" evidence="8">
    <location>
        <begin position="119"/>
        <end position="139"/>
    </location>
</feature>
<evidence type="ECO:0000256" key="5">
    <source>
        <dbReference type="ARBA" id="ARBA00022989"/>
    </source>
</evidence>
<dbReference type="Proteomes" id="UP000242188">
    <property type="component" value="Unassembled WGS sequence"/>
</dbReference>
<evidence type="ECO:0000256" key="7">
    <source>
        <dbReference type="ARBA" id="ARBA00037727"/>
    </source>
</evidence>
<dbReference type="Pfam" id="PF06027">
    <property type="entry name" value="SLC35F"/>
    <property type="match status" value="1"/>
</dbReference>
<keyword evidence="5 8" id="KW-1133">Transmembrane helix</keyword>
<feature type="transmembrane region" description="Helical" evidence="8">
    <location>
        <begin position="79"/>
        <end position="99"/>
    </location>
</feature>
<evidence type="ECO:0000256" key="3">
    <source>
        <dbReference type="ARBA" id="ARBA00022448"/>
    </source>
</evidence>
<feature type="transmembrane region" description="Helical" evidence="8">
    <location>
        <begin position="329"/>
        <end position="347"/>
    </location>
</feature>
<keyword evidence="6 8" id="KW-0472">Membrane</keyword>
<dbReference type="PANTHER" id="PTHR14233">
    <property type="entry name" value="DUF914-RELATED"/>
    <property type="match status" value="1"/>
</dbReference>
<evidence type="ECO:0000313" key="10">
    <source>
        <dbReference type="Proteomes" id="UP000242188"/>
    </source>
</evidence>
<keyword evidence="4 8" id="KW-0812">Transmembrane</keyword>
<dbReference type="GO" id="GO:0016020">
    <property type="term" value="C:membrane"/>
    <property type="evidence" value="ECO:0007669"/>
    <property type="project" value="UniProtKB-SubCell"/>
</dbReference>
<dbReference type="AlphaFoldDB" id="A0A210Q8C8"/>
<gene>
    <name evidence="9" type="ORF">KP79_PYT07807</name>
</gene>
<dbReference type="InterPro" id="IPR037185">
    <property type="entry name" value="EmrE-like"/>
</dbReference>
<accession>A0A210Q8C8</accession>
<dbReference type="SUPFAM" id="SSF103481">
    <property type="entry name" value="Multidrug resistance efflux transporter EmrE"/>
    <property type="match status" value="2"/>
</dbReference>
<evidence type="ECO:0000256" key="6">
    <source>
        <dbReference type="ARBA" id="ARBA00023136"/>
    </source>
</evidence>
<keyword evidence="3" id="KW-0813">Transport</keyword>
<dbReference type="InterPro" id="IPR009262">
    <property type="entry name" value="SLC35_F1/F2/F6"/>
</dbReference>
<organism evidence="9 10">
    <name type="scientific">Mizuhopecten yessoensis</name>
    <name type="common">Japanese scallop</name>
    <name type="synonym">Patinopecten yessoensis</name>
    <dbReference type="NCBI Taxonomy" id="6573"/>
    <lineage>
        <taxon>Eukaryota</taxon>
        <taxon>Metazoa</taxon>
        <taxon>Spiralia</taxon>
        <taxon>Lophotrochozoa</taxon>
        <taxon>Mollusca</taxon>
        <taxon>Bivalvia</taxon>
        <taxon>Autobranchia</taxon>
        <taxon>Pteriomorphia</taxon>
        <taxon>Pectinida</taxon>
        <taxon>Pectinoidea</taxon>
        <taxon>Pectinidae</taxon>
        <taxon>Mizuhopecten</taxon>
    </lineage>
</organism>
<protein>
    <submittedName>
        <fullName evidence="9">Solute carrier family 35 member F1</fullName>
    </submittedName>
</protein>
<feature type="transmembrane region" description="Helical" evidence="8">
    <location>
        <begin position="303"/>
        <end position="323"/>
    </location>
</feature>
<dbReference type="InterPro" id="IPR052221">
    <property type="entry name" value="SLC35F_Transporter"/>
</dbReference>
<dbReference type="PANTHER" id="PTHR14233:SF4">
    <property type="entry name" value="SOLUTE CARRIER FAMILY 35 MEMBER F2"/>
    <property type="match status" value="1"/>
</dbReference>
<comment type="similarity">
    <text evidence="2">Belongs to the SLC35F solute transporter family.</text>
</comment>
<evidence type="ECO:0000256" key="8">
    <source>
        <dbReference type="SAM" id="Phobius"/>
    </source>
</evidence>
<feature type="transmembrane region" description="Helical" evidence="8">
    <location>
        <begin position="270"/>
        <end position="291"/>
    </location>
</feature>
<feature type="transmembrane region" description="Helical" evidence="8">
    <location>
        <begin position="47"/>
        <end position="67"/>
    </location>
</feature>
<proteinExistence type="inferred from homology"/>
<dbReference type="STRING" id="6573.A0A210Q8C8"/>
<keyword evidence="10" id="KW-1185">Reference proteome</keyword>
<evidence type="ECO:0000256" key="1">
    <source>
        <dbReference type="ARBA" id="ARBA00004141"/>
    </source>
</evidence>
<reference evidence="9 10" key="1">
    <citation type="journal article" date="2017" name="Nat. Ecol. Evol.">
        <title>Scallop genome provides insights into evolution of bilaterian karyotype and development.</title>
        <authorList>
            <person name="Wang S."/>
            <person name="Zhang J."/>
            <person name="Jiao W."/>
            <person name="Li J."/>
            <person name="Xun X."/>
            <person name="Sun Y."/>
            <person name="Guo X."/>
            <person name="Huan P."/>
            <person name="Dong B."/>
            <person name="Zhang L."/>
            <person name="Hu X."/>
            <person name="Sun X."/>
            <person name="Wang J."/>
            <person name="Zhao C."/>
            <person name="Wang Y."/>
            <person name="Wang D."/>
            <person name="Huang X."/>
            <person name="Wang R."/>
            <person name="Lv J."/>
            <person name="Li Y."/>
            <person name="Zhang Z."/>
            <person name="Liu B."/>
            <person name="Lu W."/>
            <person name="Hui Y."/>
            <person name="Liang J."/>
            <person name="Zhou Z."/>
            <person name="Hou R."/>
            <person name="Li X."/>
            <person name="Liu Y."/>
            <person name="Li H."/>
            <person name="Ning X."/>
            <person name="Lin Y."/>
            <person name="Zhao L."/>
            <person name="Xing Q."/>
            <person name="Dou J."/>
            <person name="Li Y."/>
            <person name="Mao J."/>
            <person name="Guo H."/>
            <person name="Dou H."/>
            <person name="Li T."/>
            <person name="Mu C."/>
            <person name="Jiang W."/>
            <person name="Fu Q."/>
            <person name="Fu X."/>
            <person name="Miao Y."/>
            <person name="Liu J."/>
            <person name="Yu Q."/>
            <person name="Li R."/>
            <person name="Liao H."/>
            <person name="Li X."/>
            <person name="Kong Y."/>
            <person name="Jiang Z."/>
            <person name="Chourrout D."/>
            <person name="Li R."/>
            <person name="Bao Z."/>
        </authorList>
    </citation>
    <scope>NUCLEOTIDE SEQUENCE [LARGE SCALE GENOMIC DNA]</scope>
    <source>
        <strain evidence="9 10">PY_sf001</strain>
    </source>
</reference>